<dbReference type="SUPFAM" id="SSF103473">
    <property type="entry name" value="MFS general substrate transporter"/>
    <property type="match status" value="1"/>
</dbReference>
<feature type="region of interest" description="Disordered" evidence="3">
    <location>
        <begin position="1"/>
        <end position="20"/>
    </location>
</feature>
<dbReference type="InterPro" id="IPR001926">
    <property type="entry name" value="TrpB-like_PALP"/>
</dbReference>
<feature type="transmembrane region" description="Helical" evidence="4">
    <location>
        <begin position="312"/>
        <end position="333"/>
    </location>
</feature>
<dbReference type="PANTHER" id="PTHR10314">
    <property type="entry name" value="CYSTATHIONINE BETA-SYNTHASE"/>
    <property type="match status" value="1"/>
</dbReference>
<dbReference type="InterPro" id="IPR050214">
    <property type="entry name" value="Cys_Synth/Cystath_Beta-Synth"/>
</dbReference>
<feature type="domain" description="Tryptophan synthase beta chain-like PALP" evidence="5">
    <location>
        <begin position="54"/>
        <end position="228"/>
    </location>
</feature>
<sequence>MIDVVHTGNNLAGSPPRTATGARSCWRRRPATYGRLVSWCDMLRCPGSRRPRALRNRGFWAKLECFNPGGSMKEVLATQLVDKARDRGGLLPEARTAEFSGGNLCLGLVLAGEVCVGPVAVVIDTGMMEPIIGRMLAAYCADVVLVDAPRPVGGWEQARKDRVVQALATDHGAWIPVQYTNFDNVVGDQSLDFELPVQRGGIDVRVCLAATGSYSAGVVRMLLQQSEQAPRSASVLQDWRIILVNGSLLLLAAMMGLYLVTFQVYLVLPVQVSVLTPWSQCCFAAGVFAISGVVVVAGQLRTTPWLSDRWGCWRSLIAGLAILAVSYLPLIILADDRSSSSPPDVEALAVSAALLALGSAPAIPFELHAANTFTRNRSGATPYRFYGTVVAIRTLICNGRQRQSPAQRYIAGITKCSALHCFLLAPPQHLRSIRSIANSGQATAII</sequence>
<dbReference type="EMBL" id="JAWLLD010000031">
    <property type="protein sequence ID" value="MDV7015008.1"/>
    <property type="molecule type" value="Genomic_DNA"/>
</dbReference>
<dbReference type="Gene3D" id="1.20.1250.20">
    <property type="entry name" value="MFS general substrate transporter like domains"/>
    <property type="match status" value="1"/>
</dbReference>
<dbReference type="Proteomes" id="UP001187143">
    <property type="component" value="Unassembled WGS sequence"/>
</dbReference>
<organism evidence="6 7">
    <name type="scientific">Mycobacterium intracellulare</name>
    <dbReference type="NCBI Taxonomy" id="1767"/>
    <lineage>
        <taxon>Bacteria</taxon>
        <taxon>Bacillati</taxon>
        <taxon>Actinomycetota</taxon>
        <taxon>Actinomycetes</taxon>
        <taxon>Mycobacteriales</taxon>
        <taxon>Mycobacteriaceae</taxon>
        <taxon>Mycobacterium</taxon>
        <taxon>Mycobacterium avium complex (MAC)</taxon>
    </lineage>
</organism>
<dbReference type="Pfam" id="PF00291">
    <property type="entry name" value="PALP"/>
    <property type="match status" value="1"/>
</dbReference>
<dbReference type="Gene3D" id="3.40.50.1100">
    <property type="match status" value="2"/>
</dbReference>
<keyword evidence="4" id="KW-0472">Membrane</keyword>
<keyword evidence="4" id="KW-0812">Transmembrane</keyword>
<name>A0AAE4RIV4_MYCIT</name>
<dbReference type="InterPro" id="IPR036259">
    <property type="entry name" value="MFS_trans_sf"/>
</dbReference>
<evidence type="ECO:0000256" key="1">
    <source>
        <dbReference type="ARBA" id="ARBA00001933"/>
    </source>
</evidence>
<evidence type="ECO:0000313" key="6">
    <source>
        <dbReference type="EMBL" id="MDV7015008.1"/>
    </source>
</evidence>
<proteinExistence type="predicted"/>
<keyword evidence="4" id="KW-1133">Transmembrane helix</keyword>
<feature type="transmembrane region" description="Helical" evidence="4">
    <location>
        <begin position="277"/>
        <end position="300"/>
    </location>
</feature>
<feature type="transmembrane region" description="Helical" evidence="4">
    <location>
        <begin position="241"/>
        <end position="265"/>
    </location>
</feature>
<evidence type="ECO:0000259" key="5">
    <source>
        <dbReference type="Pfam" id="PF00291"/>
    </source>
</evidence>
<gene>
    <name evidence="6" type="ORF">R4F53_22230</name>
</gene>
<comment type="caution">
    <text evidence="6">The sequence shown here is derived from an EMBL/GenBank/DDBJ whole genome shotgun (WGS) entry which is preliminary data.</text>
</comment>
<evidence type="ECO:0000256" key="4">
    <source>
        <dbReference type="SAM" id="Phobius"/>
    </source>
</evidence>
<evidence type="ECO:0000313" key="7">
    <source>
        <dbReference type="Proteomes" id="UP001187143"/>
    </source>
</evidence>
<accession>A0AAE4RIV4</accession>
<dbReference type="AlphaFoldDB" id="A0AAE4RIV4"/>
<reference evidence="6" key="1">
    <citation type="submission" date="2023-10" db="EMBL/GenBank/DDBJ databases">
        <title>Characterization and genome sequence of Mycobacterium intracellulare ABSURDO, a novel pathogenic isolate with three colony morphotypes that vary in growth and acid-fastness.</title>
        <authorList>
            <person name="Jude B.A."/>
            <person name="Robinson R.T."/>
        </authorList>
    </citation>
    <scope>NUCLEOTIDE SEQUENCE</scope>
    <source>
        <strain evidence="6">ABSURDO Component B</strain>
    </source>
</reference>
<dbReference type="SUPFAM" id="SSF53686">
    <property type="entry name" value="Tryptophan synthase beta subunit-like PLP-dependent enzymes"/>
    <property type="match status" value="1"/>
</dbReference>
<evidence type="ECO:0000256" key="3">
    <source>
        <dbReference type="SAM" id="MobiDB-lite"/>
    </source>
</evidence>
<keyword evidence="2" id="KW-0663">Pyridoxal phosphate</keyword>
<evidence type="ECO:0000256" key="2">
    <source>
        <dbReference type="ARBA" id="ARBA00022898"/>
    </source>
</evidence>
<dbReference type="InterPro" id="IPR036052">
    <property type="entry name" value="TrpB-like_PALP_sf"/>
</dbReference>
<dbReference type="GO" id="GO:1901605">
    <property type="term" value="P:alpha-amino acid metabolic process"/>
    <property type="evidence" value="ECO:0007669"/>
    <property type="project" value="UniProtKB-ARBA"/>
</dbReference>
<feature type="transmembrane region" description="Helical" evidence="4">
    <location>
        <begin position="345"/>
        <end position="367"/>
    </location>
</feature>
<protein>
    <submittedName>
        <fullName evidence="6">Pyridoxal-phosphate dependent enzyme</fullName>
    </submittedName>
</protein>
<comment type="cofactor">
    <cofactor evidence="1">
        <name>pyridoxal 5'-phosphate</name>
        <dbReference type="ChEBI" id="CHEBI:597326"/>
    </cofactor>
</comment>